<accession>A0A1A9ZVD7</accession>
<dbReference type="SUPFAM" id="SSF57829">
    <property type="entry name" value="Zn-binding ribosomal proteins"/>
    <property type="match status" value="1"/>
</dbReference>
<keyword evidence="4" id="KW-0496">Mitochondrion</keyword>
<dbReference type="Gene3D" id="2.20.28.120">
    <property type="entry name" value="Ribosomal protein L33"/>
    <property type="match status" value="1"/>
</dbReference>
<dbReference type="Proteomes" id="UP000092445">
    <property type="component" value="Unassembled WGS sequence"/>
</dbReference>
<keyword evidence="3" id="KW-0689">Ribosomal protein</keyword>
<dbReference type="EnsemblMetazoa" id="GPAI026228-RA">
    <property type="protein sequence ID" value="GPAI026228-PA"/>
    <property type="gene ID" value="GPAI026228"/>
</dbReference>
<sequence>MRLTNILFKKVKAKRIMVVVESMVSGHKYNTVRERLGDKVETIRFDPYIQKEAVYRELKKIRSVNKEVHRGSKMYLYADHLVLTGNCTSELGLGIRLDNFFTFLILIDYIKALLINPSISKAMLFGIMSPQLNILIGGFVDIYKCLGIFTDHHRTFEKHIEFAHGKAVGILRSTYSNNTYLPQLVKYRLACALLMQQILYGQDVMAGATPHSYLVIKSNSAATLKL</sequence>
<dbReference type="GO" id="GO:1990904">
    <property type="term" value="C:ribonucleoprotein complex"/>
    <property type="evidence" value="ECO:0007669"/>
    <property type="project" value="UniProtKB-KW"/>
</dbReference>
<dbReference type="GO" id="GO:0005739">
    <property type="term" value="C:mitochondrion"/>
    <property type="evidence" value="ECO:0007669"/>
    <property type="project" value="UniProtKB-SubCell"/>
</dbReference>
<dbReference type="AlphaFoldDB" id="A0A1A9ZVD7"/>
<dbReference type="PANTHER" id="PTHR47037">
    <property type="entry name" value="39S RIBOSOMAL PROTEIN L33, MITOCHONDRIAL"/>
    <property type="match status" value="1"/>
</dbReference>
<evidence type="ECO:0000256" key="6">
    <source>
        <dbReference type="ARBA" id="ARBA00035275"/>
    </source>
</evidence>
<evidence type="ECO:0000256" key="1">
    <source>
        <dbReference type="ARBA" id="ARBA00004173"/>
    </source>
</evidence>
<keyword evidence="5" id="KW-0687">Ribonucleoprotein</keyword>
<evidence type="ECO:0000256" key="7">
    <source>
        <dbReference type="ARBA" id="ARBA00035436"/>
    </source>
</evidence>
<dbReference type="STRING" id="7398.A0A1A9ZVD7"/>
<dbReference type="InterPro" id="IPR011332">
    <property type="entry name" value="Ribosomal_zn-bd"/>
</dbReference>
<dbReference type="InterPro" id="IPR038584">
    <property type="entry name" value="Ribosomal_bL33_sf"/>
</dbReference>
<reference evidence="9" key="1">
    <citation type="submission" date="2014-03" db="EMBL/GenBank/DDBJ databases">
        <authorList>
            <person name="Aksoy S."/>
            <person name="Warren W."/>
            <person name="Wilson R.K."/>
        </authorList>
    </citation>
    <scope>NUCLEOTIDE SEQUENCE [LARGE SCALE GENOMIC DNA]</scope>
    <source>
        <strain evidence="9">IAEA</strain>
    </source>
</reference>
<evidence type="ECO:0000256" key="5">
    <source>
        <dbReference type="ARBA" id="ARBA00023274"/>
    </source>
</evidence>
<proteinExistence type="inferred from homology"/>
<dbReference type="GO" id="GO:0006412">
    <property type="term" value="P:translation"/>
    <property type="evidence" value="ECO:0007669"/>
    <property type="project" value="InterPro"/>
</dbReference>
<comment type="similarity">
    <text evidence="2">Belongs to the bacterial ribosomal protein bL33 family.</text>
</comment>
<evidence type="ECO:0000256" key="2">
    <source>
        <dbReference type="ARBA" id="ARBA00007596"/>
    </source>
</evidence>
<evidence type="ECO:0000256" key="3">
    <source>
        <dbReference type="ARBA" id="ARBA00022980"/>
    </source>
</evidence>
<protein>
    <recommendedName>
        <fullName evidence="6">Large ribosomal subunit protein bL33m</fullName>
    </recommendedName>
    <alternativeName>
        <fullName evidence="7">39S ribosomal protein L33, mitochondrial</fullName>
    </alternativeName>
</protein>
<organism evidence="8 9">
    <name type="scientific">Glossina pallidipes</name>
    <name type="common">Tsetse fly</name>
    <dbReference type="NCBI Taxonomy" id="7398"/>
    <lineage>
        <taxon>Eukaryota</taxon>
        <taxon>Metazoa</taxon>
        <taxon>Ecdysozoa</taxon>
        <taxon>Arthropoda</taxon>
        <taxon>Hexapoda</taxon>
        <taxon>Insecta</taxon>
        <taxon>Pterygota</taxon>
        <taxon>Neoptera</taxon>
        <taxon>Endopterygota</taxon>
        <taxon>Diptera</taxon>
        <taxon>Brachycera</taxon>
        <taxon>Muscomorpha</taxon>
        <taxon>Hippoboscoidea</taxon>
        <taxon>Glossinidae</taxon>
        <taxon>Glossina</taxon>
    </lineage>
</organism>
<dbReference type="GO" id="GO:0005840">
    <property type="term" value="C:ribosome"/>
    <property type="evidence" value="ECO:0007669"/>
    <property type="project" value="UniProtKB-KW"/>
</dbReference>
<evidence type="ECO:0000313" key="9">
    <source>
        <dbReference type="Proteomes" id="UP000092445"/>
    </source>
</evidence>
<dbReference type="PANTHER" id="PTHR47037:SF1">
    <property type="entry name" value="LARGE RIBOSOMAL SUBUNIT PROTEIN BL33M"/>
    <property type="match status" value="1"/>
</dbReference>
<name>A0A1A9ZVD7_GLOPL</name>
<evidence type="ECO:0000313" key="8">
    <source>
        <dbReference type="EnsemblMetazoa" id="GPAI026228-PA"/>
    </source>
</evidence>
<reference evidence="8" key="2">
    <citation type="submission" date="2020-05" db="UniProtKB">
        <authorList>
            <consortium name="EnsemblMetazoa"/>
        </authorList>
    </citation>
    <scope>IDENTIFICATION</scope>
    <source>
        <strain evidence="8">IAEA</strain>
    </source>
</reference>
<dbReference type="VEuPathDB" id="VectorBase:GPAI026228"/>
<dbReference type="InterPro" id="IPR052008">
    <property type="entry name" value="Mitoribosomal_protein_bL33"/>
</dbReference>
<keyword evidence="9" id="KW-1185">Reference proteome</keyword>
<evidence type="ECO:0000256" key="4">
    <source>
        <dbReference type="ARBA" id="ARBA00023128"/>
    </source>
</evidence>
<comment type="subcellular location">
    <subcellularLocation>
        <location evidence="1">Mitochondrion</location>
    </subcellularLocation>
</comment>